<dbReference type="SUPFAM" id="SSF53686">
    <property type="entry name" value="Tryptophan synthase beta subunit-like PLP-dependent enzymes"/>
    <property type="match status" value="1"/>
</dbReference>
<dbReference type="EMBL" id="UINC01024549">
    <property type="protein sequence ID" value="SVA98389.1"/>
    <property type="molecule type" value="Genomic_DNA"/>
</dbReference>
<evidence type="ECO:0000313" key="5">
    <source>
        <dbReference type="EMBL" id="SVA98389.1"/>
    </source>
</evidence>
<proteinExistence type="predicted"/>
<organism evidence="5">
    <name type="scientific">marine metagenome</name>
    <dbReference type="NCBI Taxonomy" id="408172"/>
    <lineage>
        <taxon>unclassified sequences</taxon>
        <taxon>metagenomes</taxon>
        <taxon>ecological metagenomes</taxon>
    </lineage>
</organism>
<dbReference type="Pfam" id="PF00291">
    <property type="entry name" value="PALP"/>
    <property type="match status" value="1"/>
</dbReference>
<dbReference type="Gene3D" id="3.40.50.1100">
    <property type="match status" value="2"/>
</dbReference>
<evidence type="ECO:0000259" key="4">
    <source>
        <dbReference type="Pfam" id="PF00291"/>
    </source>
</evidence>
<dbReference type="GO" id="GO:0004794">
    <property type="term" value="F:threonine deaminase activity"/>
    <property type="evidence" value="ECO:0007669"/>
    <property type="project" value="TreeGrafter"/>
</dbReference>
<protein>
    <recommendedName>
        <fullName evidence="4">Tryptophan synthase beta chain-like PALP domain-containing protein</fullName>
    </recommendedName>
</protein>
<keyword evidence="3" id="KW-0456">Lyase</keyword>
<gene>
    <name evidence="5" type="ORF">METZ01_LOCUS151243</name>
</gene>
<reference evidence="5" key="1">
    <citation type="submission" date="2018-05" db="EMBL/GenBank/DDBJ databases">
        <authorList>
            <person name="Lanie J.A."/>
            <person name="Ng W.-L."/>
            <person name="Kazmierczak K.M."/>
            <person name="Andrzejewski T.M."/>
            <person name="Davidsen T.M."/>
            <person name="Wayne K.J."/>
            <person name="Tettelin H."/>
            <person name="Glass J.I."/>
            <person name="Rusch D."/>
            <person name="Podicherti R."/>
            <person name="Tsui H.-C.T."/>
            <person name="Winkler M.E."/>
        </authorList>
    </citation>
    <scope>NUCLEOTIDE SEQUENCE</scope>
</reference>
<dbReference type="PANTHER" id="PTHR48078">
    <property type="entry name" value="THREONINE DEHYDRATASE, MITOCHONDRIAL-RELATED"/>
    <property type="match status" value="1"/>
</dbReference>
<dbReference type="GO" id="GO:0009097">
    <property type="term" value="P:isoleucine biosynthetic process"/>
    <property type="evidence" value="ECO:0007669"/>
    <property type="project" value="TreeGrafter"/>
</dbReference>
<name>A0A382AAI0_9ZZZZ</name>
<accession>A0A382AAI0</accession>
<evidence type="ECO:0000256" key="2">
    <source>
        <dbReference type="ARBA" id="ARBA00022898"/>
    </source>
</evidence>
<dbReference type="AlphaFoldDB" id="A0A382AAI0"/>
<evidence type="ECO:0000256" key="3">
    <source>
        <dbReference type="ARBA" id="ARBA00023239"/>
    </source>
</evidence>
<sequence length="169" mass="18363">MISNENWTPTPLLKANIISDHFNSEIWLKREDCTPVKSFKLRGALSVLSDLVDQGSNINKIVAASAGNYGLAIAEACKRNNIPCVIYVPENANESKVERIKLTGSEVVKLGNDFDDAKFHGKKYAEDTGDIFLEDGDLDGMHVGAGTIGTEIINSGIDFDYIFVPIGNG</sequence>
<evidence type="ECO:0000256" key="1">
    <source>
        <dbReference type="ARBA" id="ARBA00001933"/>
    </source>
</evidence>
<comment type="cofactor">
    <cofactor evidence="1">
        <name>pyridoxal 5'-phosphate</name>
        <dbReference type="ChEBI" id="CHEBI:597326"/>
    </cofactor>
</comment>
<dbReference type="InterPro" id="IPR036052">
    <property type="entry name" value="TrpB-like_PALP_sf"/>
</dbReference>
<dbReference type="GO" id="GO:0003941">
    <property type="term" value="F:L-serine ammonia-lyase activity"/>
    <property type="evidence" value="ECO:0007669"/>
    <property type="project" value="TreeGrafter"/>
</dbReference>
<dbReference type="InterPro" id="IPR001926">
    <property type="entry name" value="TrpB-like_PALP"/>
</dbReference>
<keyword evidence="2" id="KW-0663">Pyridoxal phosphate</keyword>
<feature type="non-terminal residue" evidence="5">
    <location>
        <position position="169"/>
    </location>
</feature>
<dbReference type="PANTHER" id="PTHR48078:SF11">
    <property type="entry name" value="THREONINE DEHYDRATASE, MITOCHONDRIAL"/>
    <property type="match status" value="1"/>
</dbReference>
<dbReference type="InterPro" id="IPR050147">
    <property type="entry name" value="Ser/Thr_Dehydratase"/>
</dbReference>
<dbReference type="GO" id="GO:0006565">
    <property type="term" value="P:L-serine catabolic process"/>
    <property type="evidence" value="ECO:0007669"/>
    <property type="project" value="TreeGrafter"/>
</dbReference>
<feature type="domain" description="Tryptophan synthase beta chain-like PALP" evidence="4">
    <location>
        <begin position="7"/>
        <end position="169"/>
    </location>
</feature>
<dbReference type="GO" id="GO:0006567">
    <property type="term" value="P:L-threonine catabolic process"/>
    <property type="evidence" value="ECO:0007669"/>
    <property type="project" value="TreeGrafter"/>
</dbReference>